<accession>A0ABD2PP31</accession>
<dbReference type="GO" id="GO:0003723">
    <property type="term" value="F:RNA binding"/>
    <property type="evidence" value="ECO:0007669"/>
    <property type="project" value="UniProtKB-UniRule"/>
</dbReference>
<dbReference type="SMART" id="SM00360">
    <property type="entry name" value="RRM"/>
    <property type="match status" value="1"/>
</dbReference>
<evidence type="ECO:0000313" key="5">
    <source>
        <dbReference type="Proteomes" id="UP001626550"/>
    </source>
</evidence>
<keyword evidence="5" id="KW-1185">Reference proteome</keyword>
<evidence type="ECO:0000313" key="4">
    <source>
        <dbReference type="EMBL" id="KAL3309260.1"/>
    </source>
</evidence>
<dbReference type="InterPro" id="IPR000504">
    <property type="entry name" value="RRM_dom"/>
</dbReference>
<proteinExistence type="predicted"/>
<dbReference type="Gene3D" id="3.30.70.330">
    <property type="match status" value="1"/>
</dbReference>
<sequence length="171" mass="19475">MEQSKTALTTRDKPYRDYSRSPSRGHVTKSSYRRESHSRSPKHRSSNYGREPDEARPSKCVGVFGLDYSATRRDLDKMFSRYGELDDVYIVMDNYTGRSRGFGFVYFRHLKDAIEAKEDAHGRKLCATEAEVIVMVQEITAAVAGRDTHVLVPNQHKCLTLRASLTTHSAK</sequence>
<protein>
    <submittedName>
        <fullName evidence="4">Transformer 2 beta</fullName>
    </submittedName>
</protein>
<gene>
    <name evidence="4" type="primary">TRA2B</name>
    <name evidence="4" type="ORF">Ciccas_012194</name>
</gene>
<dbReference type="InterPro" id="IPR012677">
    <property type="entry name" value="Nucleotide-bd_a/b_plait_sf"/>
</dbReference>
<dbReference type="InterPro" id="IPR035979">
    <property type="entry name" value="RBD_domain_sf"/>
</dbReference>
<reference evidence="4 5" key="1">
    <citation type="submission" date="2024-11" db="EMBL/GenBank/DDBJ databases">
        <title>Adaptive evolution of stress response genes in parasites aligns with host niche diversity.</title>
        <authorList>
            <person name="Hahn C."/>
            <person name="Resl P."/>
        </authorList>
    </citation>
    <scope>NUCLEOTIDE SEQUENCE [LARGE SCALE GENOMIC DNA]</scope>
    <source>
        <strain evidence="4">EGGRZ-B1_66</strain>
        <tissue evidence="4">Body</tissue>
    </source>
</reference>
<dbReference type="PROSITE" id="PS50102">
    <property type="entry name" value="RRM"/>
    <property type="match status" value="1"/>
</dbReference>
<comment type="caution">
    <text evidence="4">The sequence shown here is derived from an EMBL/GenBank/DDBJ whole genome shotgun (WGS) entry which is preliminary data.</text>
</comment>
<dbReference type="EMBL" id="JBJKFK010004121">
    <property type="protein sequence ID" value="KAL3309260.1"/>
    <property type="molecule type" value="Genomic_DNA"/>
</dbReference>
<name>A0ABD2PP31_9PLAT</name>
<dbReference type="PANTHER" id="PTHR48034">
    <property type="entry name" value="TRANSFORMER-2 SEX-DETERMINING PROTEIN-RELATED"/>
    <property type="match status" value="1"/>
</dbReference>
<evidence type="ECO:0000256" key="2">
    <source>
        <dbReference type="SAM" id="MobiDB-lite"/>
    </source>
</evidence>
<dbReference type="InterPro" id="IPR050441">
    <property type="entry name" value="RBM"/>
</dbReference>
<dbReference type="Proteomes" id="UP001626550">
    <property type="component" value="Unassembled WGS sequence"/>
</dbReference>
<feature type="domain" description="RRM" evidence="3">
    <location>
        <begin position="59"/>
        <end position="139"/>
    </location>
</feature>
<keyword evidence="1" id="KW-0694">RNA-binding</keyword>
<dbReference type="SUPFAM" id="SSF54928">
    <property type="entry name" value="RNA-binding domain, RBD"/>
    <property type="match status" value="1"/>
</dbReference>
<dbReference type="AlphaFoldDB" id="A0ABD2PP31"/>
<evidence type="ECO:0000256" key="1">
    <source>
        <dbReference type="PROSITE-ProRule" id="PRU00176"/>
    </source>
</evidence>
<feature type="region of interest" description="Disordered" evidence="2">
    <location>
        <begin position="1"/>
        <end position="55"/>
    </location>
</feature>
<dbReference type="Pfam" id="PF00076">
    <property type="entry name" value="RRM_1"/>
    <property type="match status" value="1"/>
</dbReference>
<feature type="compositionally biased region" description="Basic and acidic residues" evidence="2">
    <location>
        <begin position="10"/>
        <end position="19"/>
    </location>
</feature>
<organism evidence="4 5">
    <name type="scientific">Cichlidogyrus casuarinus</name>
    <dbReference type="NCBI Taxonomy" id="1844966"/>
    <lineage>
        <taxon>Eukaryota</taxon>
        <taxon>Metazoa</taxon>
        <taxon>Spiralia</taxon>
        <taxon>Lophotrochozoa</taxon>
        <taxon>Platyhelminthes</taxon>
        <taxon>Monogenea</taxon>
        <taxon>Monopisthocotylea</taxon>
        <taxon>Dactylogyridea</taxon>
        <taxon>Ancyrocephalidae</taxon>
        <taxon>Cichlidogyrus</taxon>
    </lineage>
</organism>
<evidence type="ECO:0000259" key="3">
    <source>
        <dbReference type="PROSITE" id="PS50102"/>
    </source>
</evidence>